<evidence type="ECO:0000313" key="3">
    <source>
        <dbReference type="EMBL" id="PLL17260.1"/>
    </source>
</evidence>
<accession>A0A2J4PEM5</accession>
<dbReference type="InterPro" id="IPR018649">
    <property type="entry name" value="SHOCT"/>
</dbReference>
<evidence type="ECO:0000259" key="2">
    <source>
        <dbReference type="Pfam" id="PF14470"/>
    </source>
</evidence>
<reference evidence="3 4" key="1">
    <citation type="submission" date="2017-11" db="EMBL/GenBank/DDBJ databases">
        <authorList>
            <person name="Han C.G."/>
        </authorList>
    </citation>
    <scope>NUCLEOTIDE SEQUENCE [LARGE SCALE GENOMIC DNA]</scope>
    <source>
        <strain evidence="3 4">A11</strain>
    </source>
</reference>
<protein>
    <recommendedName>
        <fullName evidence="5">PH domain-containing protein</fullName>
    </recommendedName>
</protein>
<dbReference type="InterPro" id="IPR011993">
    <property type="entry name" value="PH-like_dom_sf"/>
</dbReference>
<evidence type="ECO:0000259" key="1">
    <source>
        <dbReference type="Pfam" id="PF09851"/>
    </source>
</evidence>
<organism evidence="3 4">
    <name type="scientific">Klebsiella michiganensis</name>
    <dbReference type="NCBI Taxonomy" id="1134687"/>
    <lineage>
        <taxon>Bacteria</taxon>
        <taxon>Pseudomonadati</taxon>
        <taxon>Pseudomonadota</taxon>
        <taxon>Gammaproteobacteria</taxon>
        <taxon>Enterobacterales</taxon>
        <taxon>Enterobacteriaceae</taxon>
        <taxon>Klebsiella/Raoultella group</taxon>
        <taxon>Klebsiella</taxon>
    </lineage>
</organism>
<gene>
    <name evidence="3" type="ORF">CWN50_34215</name>
</gene>
<feature type="domain" description="YokE-like PH" evidence="2">
    <location>
        <begin position="15"/>
        <end position="113"/>
    </location>
</feature>
<comment type="caution">
    <text evidence="3">The sequence shown here is derived from an EMBL/GenBank/DDBJ whole genome shotgun (WGS) entry which is preliminary data.</text>
</comment>
<dbReference type="InterPro" id="IPR039519">
    <property type="entry name" value="YokE-like_PH"/>
</dbReference>
<evidence type="ECO:0008006" key="5">
    <source>
        <dbReference type="Google" id="ProtNLM"/>
    </source>
</evidence>
<dbReference type="AlphaFoldDB" id="A0A2J4PEM5"/>
<sequence length="166" mass="18619">MKENKHVEKFKSNHLNSGESVIAWAEGYIGKMMGSGKDTQHNGALIVTETRVAFYRKGFIGEVIETIPLKSITSIERKSTLGHRVIRVHTSHDDLEFKTFSKESELALVEAIESGRGLRTETVTPENNKASNDPFEQLKKLSELKEAGVISDEEFQAKKSKLMDLI</sequence>
<dbReference type="Pfam" id="PF14470">
    <property type="entry name" value="bPH_3"/>
    <property type="match status" value="1"/>
</dbReference>
<evidence type="ECO:0000313" key="4">
    <source>
        <dbReference type="Proteomes" id="UP000234505"/>
    </source>
</evidence>
<name>A0A2J4PEM5_9ENTR</name>
<dbReference type="EMBL" id="PIDS01002041">
    <property type="protein sequence ID" value="PLL17260.1"/>
    <property type="molecule type" value="Genomic_DNA"/>
</dbReference>
<dbReference type="Proteomes" id="UP000234505">
    <property type="component" value="Unassembled WGS sequence"/>
</dbReference>
<proteinExistence type="predicted"/>
<dbReference type="Pfam" id="PF09851">
    <property type="entry name" value="SHOCT"/>
    <property type="match status" value="1"/>
</dbReference>
<feature type="domain" description="SHOCT" evidence="1">
    <location>
        <begin position="136"/>
        <end position="163"/>
    </location>
</feature>
<reference evidence="3 4" key="2">
    <citation type="submission" date="2018-01" db="EMBL/GenBank/DDBJ databases">
        <title>Genomic study of Klebsiella pneumoniae.</title>
        <authorList>
            <person name="Yang Y."/>
            <person name="Bicalho R."/>
        </authorList>
    </citation>
    <scope>NUCLEOTIDE SEQUENCE [LARGE SCALE GENOMIC DNA]</scope>
    <source>
        <strain evidence="3 4">A11</strain>
    </source>
</reference>
<dbReference type="Gene3D" id="2.30.29.30">
    <property type="entry name" value="Pleckstrin-homology domain (PH domain)/Phosphotyrosine-binding domain (PTB)"/>
    <property type="match status" value="1"/>
</dbReference>